<evidence type="ECO:0000313" key="2">
    <source>
        <dbReference type="EMBL" id="MBB5912939.1"/>
    </source>
</evidence>
<comment type="caution">
    <text evidence="2">The sequence shown here is derived from an EMBL/GenBank/DDBJ whole genome shotgun (WGS) entry which is preliminary data.</text>
</comment>
<dbReference type="AlphaFoldDB" id="A0A7W9PBC9"/>
<proteinExistence type="predicted"/>
<dbReference type="Proteomes" id="UP000540412">
    <property type="component" value="Unassembled WGS sequence"/>
</dbReference>
<dbReference type="PANTHER" id="PTHR30336:SF20">
    <property type="entry name" value="DUF218 DOMAIN-CONTAINING PROTEIN"/>
    <property type="match status" value="1"/>
</dbReference>
<dbReference type="Gene3D" id="3.40.50.620">
    <property type="entry name" value="HUPs"/>
    <property type="match status" value="1"/>
</dbReference>
<organism evidence="2 3">
    <name type="scientific">Nocardia transvalensis</name>
    <dbReference type="NCBI Taxonomy" id="37333"/>
    <lineage>
        <taxon>Bacteria</taxon>
        <taxon>Bacillati</taxon>
        <taxon>Actinomycetota</taxon>
        <taxon>Actinomycetes</taxon>
        <taxon>Mycobacteriales</taxon>
        <taxon>Nocardiaceae</taxon>
        <taxon>Nocardia</taxon>
    </lineage>
</organism>
<dbReference type="GO" id="GO:0005886">
    <property type="term" value="C:plasma membrane"/>
    <property type="evidence" value="ECO:0007669"/>
    <property type="project" value="TreeGrafter"/>
</dbReference>
<dbReference type="PANTHER" id="PTHR30336">
    <property type="entry name" value="INNER MEMBRANE PROTEIN, PROBABLE PERMEASE"/>
    <property type="match status" value="1"/>
</dbReference>
<dbReference type="RefSeq" id="WP_085995618.1">
    <property type="nucleotide sequence ID" value="NZ_JACHIT010000001.1"/>
</dbReference>
<name>A0A7W9PBC9_9NOCA</name>
<dbReference type="CDD" id="cd06259">
    <property type="entry name" value="YdcF-like"/>
    <property type="match status" value="1"/>
</dbReference>
<reference evidence="2 3" key="1">
    <citation type="submission" date="2020-08" db="EMBL/GenBank/DDBJ databases">
        <title>Sequencing the genomes of 1000 actinobacteria strains.</title>
        <authorList>
            <person name="Klenk H.-P."/>
        </authorList>
    </citation>
    <scope>NUCLEOTIDE SEQUENCE [LARGE SCALE GENOMIC DNA]</scope>
    <source>
        <strain evidence="2 3">DSM 43582</strain>
    </source>
</reference>
<dbReference type="InterPro" id="IPR051599">
    <property type="entry name" value="Cell_Envelope_Assoc"/>
</dbReference>
<dbReference type="EMBL" id="JACHIT010000001">
    <property type="protein sequence ID" value="MBB5912939.1"/>
    <property type="molecule type" value="Genomic_DNA"/>
</dbReference>
<evidence type="ECO:0000259" key="1">
    <source>
        <dbReference type="Pfam" id="PF02698"/>
    </source>
</evidence>
<gene>
    <name evidence="2" type="ORF">BJY24_001806</name>
</gene>
<feature type="domain" description="DUF218" evidence="1">
    <location>
        <begin position="32"/>
        <end position="151"/>
    </location>
</feature>
<dbReference type="Pfam" id="PF02698">
    <property type="entry name" value="DUF218"/>
    <property type="match status" value="1"/>
</dbReference>
<dbReference type="InterPro" id="IPR014729">
    <property type="entry name" value="Rossmann-like_a/b/a_fold"/>
</dbReference>
<sequence>MPPTALPDGLRADVEVLWEFNQMHHAVRRVDVVIGLGSHDLGVATYAAELYHQGISPLIVFSGANAPTTVDRFPNGEAQHYRDHAVGLGVPDRAILVESEATNTRENIEFSRDLLDRCDRLGSIKSVMLISRPYQQRRSYATCRKWWPEVDLVCGSLPLPLDAYLDSIGDVRRVIDMLVGDTQRIRLYGHKGWAIVQDVPVQVWNACTRLVAAGFTSRLVPGTDMRDQSSISGM</sequence>
<accession>A0A7W9PBC9</accession>
<keyword evidence="3" id="KW-1185">Reference proteome</keyword>
<dbReference type="InterPro" id="IPR003848">
    <property type="entry name" value="DUF218"/>
</dbReference>
<protein>
    <submittedName>
        <fullName evidence="2">Uncharacterized SAM-binding protein YcdF (DUF218 family)</fullName>
    </submittedName>
</protein>
<evidence type="ECO:0000313" key="3">
    <source>
        <dbReference type="Proteomes" id="UP000540412"/>
    </source>
</evidence>